<gene>
    <name evidence="3" type="ORF">QE152_g23326</name>
</gene>
<name>A0AAW1KIP2_POPJA</name>
<dbReference type="SUPFAM" id="SSF56801">
    <property type="entry name" value="Acetyl-CoA synthetase-like"/>
    <property type="match status" value="1"/>
</dbReference>
<proteinExistence type="predicted"/>
<evidence type="ECO:0000256" key="1">
    <source>
        <dbReference type="SAM" id="MobiDB-lite"/>
    </source>
</evidence>
<evidence type="ECO:0000259" key="2">
    <source>
        <dbReference type="Pfam" id="PF00501"/>
    </source>
</evidence>
<dbReference type="Proteomes" id="UP001458880">
    <property type="component" value="Unassembled WGS sequence"/>
</dbReference>
<dbReference type="EMBL" id="JASPKY010000230">
    <property type="protein sequence ID" value="KAK9718213.1"/>
    <property type="molecule type" value="Genomic_DNA"/>
</dbReference>
<sequence>MEPNSTVELPDQGDNIIRTRDLNITPFTGGLGYEIFTNLKKHKPENTAQIDAETGETDNYGNLLSRIIRVALHLKARSVQPGDVIAPCTSNHFNSTVVFVAPLLLGAKVACFDPNALYADMKFLIELVKPKVMFAEECAVEKLKKIREELSLKMEIVVFGHTDKEIPFDEFLQPFPGDEEDGFEPHQVKDLSETAPSS</sequence>
<protein>
    <submittedName>
        <fullName evidence="3">AMP-binding enzyme</fullName>
    </submittedName>
</protein>
<organism evidence="3 4">
    <name type="scientific">Popillia japonica</name>
    <name type="common">Japanese beetle</name>
    <dbReference type="NCBI Taxonomy" id="7064"/>
    <lineage>
        <taxon>Eukaryota</taxon>
        <taxon>Metazoa</taxon>
        <taxon>Ecdysozoa</taxon>
        <taxon>Arthropoda</taxon>
        <taxon>Hexapoda</taxon>
        <taxon>Insecta</taxon>
        <taxon>Pterygota</taxon>
        <taxon>Neoptera</taxon>
        <taxon>Endopterygota</taxon>
        <taxon>Coleoptera</taxon>
        <taxon>Polyphaga</taxon>
        <taxon>Scarabaeiformia</taxon>
        <taxon>Scarabaeidae</taxon>
        <taxon>Rutelinae</taxon>
        <taxon>Popillia</taxon>
    </lineage>
</organism>
<comment type="caution">
    <text evidence="3">The sequence shown here is derived from an EMBL/GenBank/DDBJ whole genome shotgun (WGS) entry which is preliminary data.</text>
</comment>
<reference evidence="3 4" key="1">
    <citation type="journal article" date="2024" name="BMC Genomics">
        <title>De novo assembly and annotation of Popillia japonica's genome with initial clues to its potential as an invasive pest.</title>
        <authorList>
            <person name="Cucini C."/>
            <person name="Boschi S."/>
            <person name="Funari R."/>
            <person name="Cardaioli E."/>
            <person name="Iannotti N."/>
            <person name="Marturano G."/>
            <person name="Paoli F."/>
            <person name="Bruttini M."/>
            <person name="Carapelli A."/>
            <person name="Frati F."/>
            <person name="Nardi F."/>
        </authorList>
    </citation>
    <scope>NUCLEOTIDE SEQUENCE [LARGE SCALE GENOMIC DNA]</scope>
    <source>
        <strain evidence="3">DMR45628</strain>
    </source>
</reference>
<dbReference type="AlphaFoldDB" id="A0AAW1KIP2"/>
<keyword evidence="4" id="KW-1185">Reference proteome</keyword>
<evidence type="ECO:0000313" key="3">
    <source>
        <dbReference type="EMBL" id="KAK9718213.1"/>
    </source>
</evidence>
<dbReference type="Pfam" id="PF00501">
    <property type="entry name" value="AMP-binding"/>
    <property type="match status" value="1"/>
</dbReference>
<feature type="compositionally biased region" description="Basic and acidic residues" evidence="1">
    <location>
        <begin position="183"/>
        <end position="192"/>
    </location>
</feature>
<evidence type="ECO:0000313" key="4">
    <source>
        <dbReference type="Proteomes" id="UP001458880"/>
    </source>
</evidence>
<feature type="domain" description="AMP-dependent synthetase/ligase" evidence="2">
    <location>
        <begin position="41"/>
        <end position="158"/>
    </location>
</feature>
<dbReference type="InterPro" id="IPR000873">
    <property type="entry name" value="AMP-dep_synth/lig_dom"/>
</dbReference>
<accession>A0AAW1KIP2</accession>
<feature type="region of interest" description="Disordered" evidence="1">
    <location>
        <begin position="176"/>
        <end position="198"/>
    </location>
</feature>
<dbReference type="InterPro" id="IPR042099">
    <property type="entry name" value="ANL_N_sf"/>
</dbReference>
<dbReference type="Gene3D" id="3.40.50.12780">
    <property type="entry name" value="N-terminal domain of ligase-like"/>
    <property type="match status" value="1"/>
</dbReference>